<dbReference type="AlphaFoldDB" id="A0A1H4CGX9"/>
<feature type="compositionally biased region" description="Low complexity" evidence="1">
    <location>
        <begin position="109"/>
        <end position="187"/>
    </location>
</feature>
<proteinExistence type="predicted"/>
<dbReference type="Proteomes" id="UP000199041">
    <property type="component" value="Unassembled WGS sequence"/>
</dbReference>
<protein>
    <submittedName>
        <fullName evidence="2">Uncharacterized protein</fullName>
    </submittedName>
</protein>
<dbReference type="STRING" id="551991.SAMN05192529_13151"/>
<feature type="region of interest" description="Disordered" evidence="1">
    <location>
        <begin position="88"/>
        <end position="194"/>
    </location>
</feature>
<dbReference type="RefSeq" id="WP_091401070.1">
    <property type="nucleotide sequence ID" value="NZ_FNQY01000031.1"/>
</dbReference>
<organism evidence="2 3">
    <name type="scientific">Arachidicoccus rhizosphaerae</name>
    <dbReference type="NCBI Taxonomy" id="551991"/>
    <lineage>
        <taxon>Bacteria</taxon>
        <taxon>Pseudomonadati</taxon>
        <taxon>Bacteroidota</taxon>
        <taxon>Chitinophagia</taxon>
        <taxon>Chitinophagales</taxon>
        <taxon>Chitinophagaceae</taxon>
        <taxon>Arachidicoccus</taxon>
    </lineage>
</organism>
<feature type="compositionally biased region" description="Polar residues" evidence="1">
    <location>
        <begin position="89"/>
        <end position="100"/>
    </location>
</feature>
<gene>
    <name evidence="2" type="ORF">SAMN05192529_13151</name>
</gene>
<name>A0A1H4CGX9_9BACT</name>
<evidence type="ECO:0000313" key="2">
    <source>
        <dbReference type="EMBL" id="SEA59627.1"/>
    </source>
</evidence>
<evidence type="ECO:0000256" key="1">
    <source>
        <dbReference type="SAM" id="MobiDB-lite"/>
    </source>
</evidence>
<keyword evidence="3" id="KW-1185">Reference proteome</keyword>
<dbReference type="EMBL" id="FNQY01000031">
    <property type="protein sequence ID" value="SEA59627.1"/>
    <property type="molecule type" value="Genomic_DNA"/>
</dbReference>
<sequence>MSQFLYGSICLEDVFGNLIQRGQDGSAWINLSALPHPFVTGQKNGKHYVPVNLWINDQVDQYGNSASISIGQSKEEREQQIKRTYIGNMKQNTPTQQYAPQSAPVATTPFGQPPVQAAPQGYAAPQNPQAAQQYYPQQPAQAAPAPGGFSPATQAAPAAQYAPQGYAPQGSLATGPAAPGYGPAAPAVNDDLPF</sequence>
<accession>A0A1H4CGX9</accession>
<dbReference type="OrthoDB" id="1449179at2"/>
<reference evidence="2 3" key="1">
    <citation type="submission" date="2016-10" db="EMBL/GenBank/DDBJ databases">
        <authorList>
            <person name="de Groot N.N."/>
        </authorList>
    </citation>
    <scope>NUCLEOTIDE SEQUENCE [LARGE SCALE GENOMIC DNA]</scope>
    <source>
        <strain evidence="2 3">Vu-144</strain>
    </source>
</reference>
<evidence type="ECO:0000313" key="3">
    <source>
        <dbReference type="Proteomes" id="UP000199041"/>
    </source>
</evidence>